<sequence>AQFSLSTVQFKNLSKKVFSNNKKISCKINKSYIKVPKIIAKDISCQAVRHIESQDQLTE</sequence>
<organism evidence="1 2">
    <name type="scientific">Romanomermis culicivorax</name>
    <name type="common">Nematode worm</name>
    <dbReference type="NCBI Taxonomy" id="13658"/>
    <lineage>
        <taxon>Eukaryota</taxon>
        <taxon>Metazoa</taxon>
        <taxon>Ecdysozoa</taxon>
        <taxon>Nematoda</taxon>
        <taxon>Enoplea</taxon>
        <taxon>Dorylaimia</taxon>
        <taxon>Mermithida</taxon>
        <taxon>Mermithoidea</taxon>
        <taxon>Mermithidae</taxon>
        <taxon>Romanomermis</taxon>
    </lineage>
</organism>
<accession>A0A915HZE8</accession>
<reference evidence="2" key="1">
    <citation type="submission" date="2022-11" db="UniProtKB">
        <authorList>
            <consortium name="WormBaseParasite"/>
        </authorList>
    </citation>
    <scope>IDENTIFICATION</scope>
</reference>
<name>A0A915HZE8_ROMCU</name>
<dbReference type="AlphaFoldDB" id="A0A915HZE8"/>
<evidence type="ECO:0000313" key="2">
    <source>
        <dbReference type="WBParaSite" id="nRc.2.0.1.t07260-RA"/>
    </source>
</evidence>
<keyword evidence="1" id="KW-1185">Reference proteome</keyword>
<dbReference type="Proteomes" id="UP000887565">
    <property type="component" value="Unplaced"/>
</dbReference>
<proteinExistence type="predicted"/>
<protein>
    <submittedName>
        <fullName evidence="2">Uncharacterized protein</fullName>
    </submittedName>
</protein>
<dbReference type="WBParaSite" id="nRc.2.0.1.t07260-RA">
    <property type="protein sequence ID" value="nRc.2.0.1.t07260-RA"/>
    <property type="gene ID" value="nRc.2.0.1.g07260"/>
</dbReference>
<evidence type="ECO:0000313" key="1">
    <source>
        <dbReference type="Proteomes" id="UP000887565"/>
    </source>
</evidence>